<gene>
    <name evidence="1" type="ORF">SAMN04487894_110195</name>
</gene>
<evidence type="ECO:0000313" key="2">
    <source>
        <dbReference type="Proteomes" id="UP000198757"/>
    </source>
</evidence>
<evidence type="ECO:0000313" key="1">
    <source>
        <dbReference type="EMBL" id="SDD58471.1"/>
    </source>
</evidence>
<organism evidence="1 2">
    <name type="scientific">Niabella drilacis (strain DSM 25811 / CCM 8410 / CCUG 62505 / LMG 26954 / E90)</name>
    <dbReference type="NCBI Taxonomy" id="1285928"/>
    <lineage>
        <taxon>Bacteria</taxon>
        <taxon>Pseudomonadati</taxon>
        <taxon>Bacteroidota</taxon>
        <taxon>Chitinophagia</taxon>
        <taxon>Chitinophagales</taxon>
        <taxon>Chitinophagaceae</taxon>
        <taxon>Niabella</taxon>
    </lineage>
</organism>
<protein>
    <recommendedName>
        <fullName evidence="3">Transposase</fullName>
    </recommendedName>
</protein>
<keyword evidence="2" id="KW-1185">Reference proteome</keyword>
<proteinExistence type="predicted"/>
<dbReference type="AlphaFoldDB" id="A0A1G6VY18"/>
<dbReference type="EMBL" id="FMZO01000010">
    <property type="protein sequence ID" value="SDD58471.1"/>
    <property type="molecule type" value="Genomic_DNA"/>
</dbReference>
<accession>A0A1G6VY18</accession>
<reference evidence="2" key="1">
    <citation type="submission" date="2016-10" db="EMBL/GenBank/DDBJ databases">
        <authorList>
            <person name="Varghese N."/>
            <person name="Submissions S."/>
        </authorList>
    </citation>
    <scope>NUCLEOTIDE SEQUENCE [LARGE SCALE GENOMIC DNA]</scope>
    <source>
        <strain evidence="2">DSM 25811 / CCM 8410 / LMG 26954 / E90</strain>
    </source>
</reference>
<sequence>MEGKVQQVLDEVTRLPKKTQEAQKLIDYYESNKTRMNYPLYKTIGAGLIGSGAIESAHRTVVQKRLKQSGQRWSRNGAQNMLYLRVTKKNQQWSKIVELTKREFVKNAA</sequence>
<name>A0A1G6VY18_NIADE</name>
<evidence type="ECO:0008006" key="3">
    <source>
        <dbReference type="Google" id="ProtNLM"/>
    </source>
</evidence>
<dbReference type="Proteomes" id="UP000198757">
    <property type="component" value="Unassembled WGS sequence"/>
</dbReference>